<evidence type="ECO:0000256" key="1">
    <source>
        <dbReference type="SAM" id="MobiDB-lite"/>
    </source>
</evidence>
<keyword evidence="3" id="KW-1185">Reference proteome</keyword>
<feature type="region of interest" description="Disordered" evidence="1">
    <location>
        <begin position="21"/>
        <end position="51"/>
    </location>
</feature>
<evidence type="ECO:0000313" key="2">
    <source>
        <dbReference type="EMBL" id="OHT04111.1"/>
    </source>
</evidence>
<protein>
    <submittedName>
        <fullName evidence="2">Uncharacterized protein</fullName>
    </submittedName>
</protein>
<feature type="compositionally biased region" description="Basic residues" evidence="1">
    <location>
        <begin position="28"/>
        <end position="49"/>
    </location>
</feature>
<comment type="caution">
    <text evidence="2">The sequence shown here is derived from an EMBL/GenBank/DDBJ whole genome shotgun (WGS) entry which is preliminary data.</text>
</comment>
<reference evidence="2" key="1">
    <citation type="submission" date="2016-10" db="EMBL/GenBank/DDBJ databases">
        <authorList>
            <person name="Benchimol M."/>
            <person name="Almeida L.G."/>
            <person name="Vasconcelos A.T."/>
            <person name="Perreira-Neves A."/>
            <person name="Rosa I.A."/>
            <person name="Tasca T."/>
            <person name="Bogo M.R."/>
            <person name="de Souza W."/>
        </authorList>
    </citation>
    <scope>NUCLEOTIDE SEQUENCE [LARGE SCALE GENOMIC DNA]</scope>
    <source>
        <strain evidence="2">K</strain>
    </source>
</reference>
<dbReference type="RefSeq" id="XP_068357247.1">
    <property type="nucleotide sequence ID" value="XM_068493081.1"/>
</dbReference>
<dbReference type="Proteomes" id="UP000179807">
    <property type="component" value="Unassembled WGS sequence"/>
</dbReference>
<gene>
    <name evidence="2" type="ORF">TRFO_06414</name>
</gene>
<sequence>MSDSDPDLDINALRDIFGDGVTDFAPEKKKKQSKPKKAQKSRPKKKKRTPINLDALMEGVNLDNNNKDNNDLNGSDNEIDYLNLIKDQSNGFSLEPQAEYIPQKQKPKVDPFIGVEKRVSDYLEISLRSVHNEIINEIEQLLIENDNFDPIIFDFLQSLQDSIRDHISYEKANFEKRNTGQTLFNDFSESFLETFRSAGKFTALSNSRNPNMIRSCRNLVKTRIPALKRQLSDAFKQLGSELSDLNNIRNKNNNTQSDFHRKYRQQHQNSLDLESKLTLLEELNEGLSNRIEKFHNYKNEVLSHNENVFIEPDILIKRMRKLSGFLRVSKKKIMENGFDMIKDYVKKLSIANEELNTSIIQSCFMTEQLTSNNFIYQQKVKLDMNSSSTVKHTSKFVEDSNNEIKLHQANRESQYQQINSFLNDLNTSKRTPVFYE</sequence>
<dbReference type="EMBL" id="MLAK01000804">
    <property type="protein sequence ID" value="OHT04111.1"/>
    <property type="molecule type" value="Genomic_DNA"/>
</dbReference>
<accession>A0A1J4JY80</accession>
<organism evidence="2 3">
    <name type="scientific">Tritrichomonas foetus</name>
    <dbReference type="NCBI Taxonomy" id="1144522"/>
    <lineage>
        <taxon>Eukaryota</taxon>
        <taxon>Metamonada</taxon>
        <taxon>Parabasalia</taxon>
        <taxon>Tritrichomonadida</taxon>
        <taxon>Tritrichomonadidae</taxon>
        <taxon>Tritrichomonas</taxon>
    </lineage>
</organism>
<dbReference type="VEuPathDB" id="TrichDB:TRFO_06414"/>
<dbReference type="GeneID" id="94827785"/>
<dbReference type="AlphaFoldDB" id="A0A1J4JY80"/>
<name>A0A1J4JY80_9EUKA</name>
<evidence type="ECO:0000313" key="3">
    <source>
        <dbReference type="Proteomes" id="UP000179807"/>
    </source>
</evidence>
<proteinExistence type="predicted"/>